<dbReference type="OrthoDB" id="4157633at2759"/>
<dbReference type="EMBL" id="LVKK01000086">
    <property type="protein sequence ID" value="OAG36658.1"/>
    <property type="molecule type" value="Genomic_DNA"/>
</dbReference>
<dbReference type="Proteomes" id="UP000077002">
    <property type="component" value="Unassembled WGS sequence"/>
</dbReference>
<dbReference type="GeneID" id="34604271"/>
<proteinExistence type="predicted"/>
<evidence type="ECO:0000313" key="1">
    <source>
        <dbReference type="EMBL" id="OAG36658.1"/>
    </source>
</evidence>
<organism evidence="1 2">
    <name type="scientific">Fonsecaea monophora</name>
    <dbReference type="NCBI Taxonomy" id="254056"/>
    <lineage>
        <taxon>Eukaryota</taxon>
        <taxon>Fungi</taxon>
        <taxon>Dikarya</taxon>
        <taxon>Ascomycota</taxon>
        <taxon>Pezizomycotina</taxon>
        <taxon>Eurotiomycetes</taxon>
        <taxon>Chaetothyriomycetidae</taxon>
        <taxon>Chaetothyriales</taxon>
        <taxon>Herpotrichiellaceae</taxon>
        <taxon>Fonsecaea</taxon>
    </lineage>
</organism>
<keyword evidence="2" id="KW-1185">Reference proteome</keyword>
<protein>
    <submittedName>
        <fullName evidence="1">Uncharacterized protein</fullName>
    </submittedName>
</protein>
<name>A0A177EXH8_9EURO</name>
<sequence>MLKVHFAVNASRDGRAEKSKRPATRFICNAEAKFDQRKMLLTILRAVRDGSFQSAVEGFSRQWSGSNAPASSSKVGGSRDDRIDALRNTARILRGEKAAFVDRIGELLEDKAAAMKTEAALLRRVAELEQIVQANAETP</sequence>
<evidence type="ECO:0000313" key="2">
    <source>
        <dbReference type="Proteomes" id="UP000077002"/>
    </source>
</evidence>
<reference evidence="1 2" key="1">
    <citation type="submission" date="2016-03" db="EMBL/GenBank/DDBJ databases">
        <title>Draft genome sequence of the Fonsecaea monophora CBS 269.37.</title>
        <authorList>
            <person name="Bombassaro A."/>
            <person name="Vinicius W.A."/>
            <person name="De Hoog S."/>
            <person name="Sun J."/>
            <person name="Souza E.M."/>
            <person name="Raittz R.T."/>
            <person name="Costa F."/>
            <person name="Leao A.C."/>
            <person name="Tadra-Sfeir M.Z."/>
            <person name="Baura V."/>
            <person name="Balsanelli E."/>
            <person name="Pedrosa F.O."/>
            <person name="Moreno L.F."/>
            <person name="Steffens M.B."/>
            <person name="Xi L."/>
            <person name="Bocca A.L."/>
            <person name="Felipe M.S."/>
            <person name="Teixeira M."/>
            <person name="Telles Filho F.Q."/>
            <person name="Azevedo C.M."/>
            <person name="Gomes R."/>
            <person name="Vicente V.A."/>
        </authorList>
    </citation>
    <scope>NUCLEOTIDE SEQUENCE [LARGE SCALE GENOMIC DNA]</scope>
    <source>
        <strain evidence="1 2">CBS 269.37</strain>
    </source>
</reference>
<dbReference type="AlphaFoldDB" id="A0A177EXH8"/>
<accession>A0A177EXH8</accession>
<dbReference type="RefSeq" id="XP_022508610.1">
    <property type="nucleotide sequence ID" value="XM_022659071.1"/>
</dbReference>
<comment type="caution">
    <text evidence="1">The sequence shown here is derived from an EMBL/GenBank/DDBJ whole genome shotgun (WGS) entry which is preliminary data.</text>
</comment>
<gene>
    <name evidence="1" type="ORF">AYO21_09133</name>
</gene>